<keyword evidence="2" id="KW-1185">Reference proteome</keyword>
<reference evidence="1" key="1">
    <citation type="submission" date="2021-11" db="EMBL/GenBank/DDBJ databases">
        <title>Fusarium solani-melongenae Genome sequencing and assembly.</title>
        <authorList>
            <person name="Xie S."/>
            <person name="Huang L."/>
            <person name="Zhang X."/>
        </authorList>
    </citation>
    <scope>NUCLEOTIDE SEQUENCE</scope>
    <source>
        <strain evidence="1">CRI 24-3</strain>
    </source>
</reference>
<evidence type="ECO:0000313" key="2">
    <source>
        <dbReference type="Proteomes" id="UP000830768"/>
    </source>
</evidence>
<name>A0ACD3Z980_FUSSC</name>
<protein>
    <submittedName>
        <fullName evidence="1">Uncharacterized protein</fullName>
    </submittedName>
</protein>
<proteinExistence type="predicted"/>
<accession>A0ACD3Z980</accession>
<dbReference type="EMBL" id="CP090036">
    <property type="protein sequence ID" value="UPK97785.1"/>
    <property type="molecule type" value="Genomic_DNA"/>
</dbReference>
<sequence>MRARPPLDNLHPFHLPRFLVFIIMSLPHKTLLVTGATGKQGGALISSILASTQGSSFNIIGVTRNSASDGARRLAALPGVSVIEGDFSDVSAIFAQVGPVWGVFSVLVNSDDEERYGKAMVDGAVSHGVQHFVYASGDRGGPAKSNFDPTNVKNFAAKYNIEKHLIAQASLSPQQMTYTILRPVTFFENLTADIHGRGFARMWEQLGTKKLQFVATSDIGWFAARSFLDPATHAGAAITIAGDELTQPEADAIFKQVTGQSMPIGPCVIANTVKLVLRDTAGDMFRWFGEHGYGGDVEACRKMYPGIRNFRDWIEENKGKWAK</sequence>
<evidence type="ECO:0000313" key="1">
    <source>
        <dbReference type="EMBL" id="UPK97785.1"/>
    </source>
</evidence>
<organism evidence="1 2">
    <name type="scientific">Fusarium solani subsp. cucurbitae</name>
    <name type="common">Neocosmosporum cucurbitae</name>
    <dbReference type="NCBI Taxonomy" id="2747967"/>
    <lineage>
        <taxon>Eukaryota</taxon>
        <taxon>Fungi</taxon>
        <taxon>Dikarya</taxon>
        <taxon>Ascomycota</taxon>
        <taxon>Pezizomycotina</taxon>
        <taxon>Sordariomycetes</taxon>
        <taxon>Hypocreomycetidae</taxon>
        <taxon>Hypocreales</taxon>
        <taxon>Nectriaceae</taxon>
        <taxon>Fusarium</taxon>
        <taxon>Fusarium solani species complex</taxon>
    </lineage>
</organism>
<dbReference type="Proteomes" id="UP000830768">
    <property type="component" value="Chromosome 8"/>
</dbReference>
<gene>
    <name evidence="1" type="ORF">LCI18_008720</name>
</gene>